<evidence type="ECO:0008006" key="4">
    <source>
        <dbReference type="Google" id="ProtNLM"/>
    </source>
</evidence>
<proteinExistence type="predicted"/>
<gene>
    <name evidence="2" type="ORF">GCM10023315_06600</name>
</gene>
<evidence type="ECO:0000256" key="1">
    <source>
        <dbReference type="SAM" id="Coils"/>
    </source>
</evidence>
<keyword evidence="3" id="KW-1185">Reference proteome</keyword>
<accession>A0ABP9H5T8</accession>
<dbReference type="Proteomes" id="UP001501692">
    <property type="component" value="Unassembled WGS sequence"/>
</dbReference>
<dbReference type="EMBL" id="BAABJK010000004">
    <property type="protein sequence ID" value="GAA4961265.1"/>
    <property type="molecule type" value="Genomic_DNA"/>
</dbReference>
<evidence type="ECO:0000313" key="2">
    <source>
        <dbReference type="EMBL" id="GAA4961265.1"/>
    </source>
</evidence>
<comment type="caution">
    <text evidence="2">The sequence shown here is derived from an EMBL/GenBank/DDBJ whole genome shotgun (WGS) entry which is preliminary data.</text>
</comment>
<organism evidence="2 3">
    <name type="scientific">Algibacter aquimarinus</name>
    <dbReference type="NCBI Taxonomy" id="1136748"/>
    <lineage>
        <taxon>Bacteria</taxon>
        <taxon>Pseudomonadati</taxon>
        <taxon>Bacteroidota</taxon>
        <taxon>Flavobacteriia</taxon>
        <taxon>Flavobacteriales</taxon>
        <taxon>Flavobacteriaceae</taxon>
        <taxon>Algibacter</taxon>
    </lineage>
</organism>
<sequence>MAQKGNRQQIKALKVAFITEKLNLSEIEAQKFWPVYNEFELKSANIRYKEIRAIRKEIKENIDNMSDEKASELLDKLRKSENRLHELHTGLFEKLSGIISPRKMILLKVAEDDFKRKMLNELKRRKKG</sequence>
<feature type="coiled-coil region" evidence="1">
    <location>
        <begin position="41"/>
        <end position="68"/>
    </location>
</feature>
<name>A0ABP9H5T8_9FLAO</name>
<reference evidence="3" key="1">
    <citation type="journal article" date="2019" name="Int. J. Syst. Evol. Microbiol.">
        <title>The Global Catalogue of Microorganisms (GCM) 10K type strain sequencing project: providing services to taxonomists for standard genome sequencing and annotation.</title>
        <authorList>
            <consortium name="The Broad Institute Genomics Platform"/>
            <consortium name="The Broad Institute Genome Sequencing Center for Infectious Disease"/>
            <person name="Wu L."/>
            <person name="Ma J."/>
        </authorList>
    </citation>
    <scope>NUCLEOTIDE SEQUENCE [LARGE SCALE GENOMIC DNA]</scope>
    <source>
        <strain evidence="3">JCM 18287</strain>
    </source>
</reference>
<evidence type="ECO:0000313" key="3">
    <source>
        <dbReference type="Proteomes" id="UP001501692"/>
    </source>
</evidence>
<keyword evidence="1" id="KW-0175">Coiled coil</keyword>
<protein>
    <recommendedName>
        <fullName evidence="4">Sensor of ECF-type sigma factor</fullName>
    </recommendedName>
</protein>